<dbReference type="EMBL" id="JALPRX010000125">
    <property type="protein sequence ID" value="MCK8787476.1"/>
    <property type="molecule type" value="Genomic_DNA"/>
</dbReference>
<organism evidence="2 3">
    <name type="scientific">Roseomonas acroporae</name>
    <dbReference type="NCBI Taxonomy" id="2937791"/>
    <lineage>
        <taxon>Bacteria</taxon>
        <taxon>Pseudomonadati</taxon>
        <taxon>Pseudomonadota</taxon>
        <taxon>Alphaproteobacteria</taxon>
        <taxon>Acetobacterales</taxon>
        <taxon>Roseomonadaceae</taxon>
        <taxon>Roseomonas</taxon>
    </lineage>
</organism>
<protein>
    <submittedName>
        <fullName evidence="2">Uncharacterized protein</fullName>
    </submittedName>
</protein>
<feature type="chain" id="PRO_5040959863" evidence="1">
    <location>
        <begin position="21"/>
        <end position="112"/>
    </location>
</feature>
<sequence length="112" mass="11040">MLRRLLLGTALLLAATQAGSTDPLGPTMTGGGDDLQIAGRDPGHNIVGGAVIRAEGGGDDAHHVLLAMGNVQAAGPVATVSGGGENQQIVYGPALSLPYPVAAAPAGRRRPG</sequence>
<proteinExistence type="predicted"/>
<keyword evidence="3" id="KW-1185">Reference proteome</keyword>
<evidence type="ECO:0000256" key="1">
    <source>
        <dbReference type="SAM" id="SignalP"/>
    </source>
</evidence>
<accession>A0A9X1YC84</accession>
<dbReference type="RefSeq" id="WP_248669526.1">
    <property type="nucleotide sequence ID" value="NZ_JALPRX010000125.1"/>
</dbReference>
<comment type="caution">
    <text evidence="2">The sequence shown here is derived from an EMBL/GenBank/DDBJ whole genome shotgun (WGS) entry which is preliminary data.</text>
</comment>
<keyword evidence="1" id="KW-0732">Signal</keyword>
<dbReference type="AlphaFoldDB" id="A0A9X1YC84"/>
<name>A0A9X1YC84_9PROT</name>
<reference evidence="2" key="1">
    <citation type="submission" date="2022-04" db="EMBL/GenBank/DDBJ databases">
        <title>Roseomonas acroporae sp. nov., isolated from coral Acropora digitifera.</title>
        <authorList>
            <person name="Sun H."/>
        </authorList>
    </citation>
    <scope>NUCLEOTIDE SEQUENCE</scope>
    <source>
        <strain evidence="2">NAR14</strain>
    </source>
</reference>
<evidence type="ECO:0000313" key="2">
    <source>
        <dbReference type="EMBL" id="MCK8787476.1"/>
    </source>
</evidence>
<feature type="signal peptide" evidence="1">
    <location>
        <begin position="1"/>
        <end position="20"/>
    </location>
</feature>
<evidence type="ECO:0000313" key="3">
    <source>
        <dbReference type="Proteomes" id="UP001139516"/>
    </source>
</evidence>
<dbReference type="Proteomes" id="UP001139516">
    <property type="component" value="Unassembled WGS sequence"/>
</dbReference>
<gene>
    <name evidence="2" type="ORF">M0638_24195</name>
</gene>